<evidence type="ECO:0008006" key="5">
    <source>
        <dbReference type="Google" id="ProtNLM"/>
    </source>
</evidence>
<evidence type="ECO:0000256" key="1">
    <source>
        <dbReference type="ARBA" id="ARBA00023125"/>
    </source>
</evidence>
<dbReference type="GO" id="GO:0006310">
    <property type="term" value="P:DNA recombination"/>
    <property type="evidence" value="ECO:0007669"/>
    <property type="project" value="UniProtKB-KW"/>
</dbReference>
<keyword evidence="1" id="KW-0238">DNA-binding</keyword>
<dbReference type="InterPro" id="IPR013762">
    <property type="entry name" value="Integrase-like_cat_sf"/>
</dbReference>
<organism evidence="3 4">
    <name type="scientific">Auricularia subglabra (strain TFB-10046 / SS5)</name>
    <name type="common">White-rot fungus</name>
    <name type="synonym">Auricularia delicata (strain TFB10046)</name>
    <dbReference type="NCBI Taxonomy" id="717982"/>
    <lineage>
        <taxon>Eukaryota</taxon>
        <taxon>Fungi</taxon>
        <taxon>Dikarya</taxon>
        <taxon>Basidiomycota</taxon>
        <taxon>Agaricomycotina</taxon>
        <taxon>Agaricomycetes</taxon>
        <taxon>Auriculariales</taxon>
        <taxon>Auriculariaceae</taxon>
        <taxon>Auricularia</taxon>
    </lineage>
</organism>
<evidence type="ECO:0000313" key="3">
    <source>
        <dbReference type="EMBL" id="EJD34154.1"/>
    </source>
</evidence>
<dbReference type="OrthoDB" id="2506773at2759"/>
<dbReference type="PANTHER" id="PTHR34605:SF3">
    <property type="entry name" value="P CELL-TYPE AGGLUTINATION PROTEIN MAP4-LIKE-RELATED"/>
    <property type="match status" value="1"/>
</dbReference>
<proteinExistence type="predicted"/>
<dbReference type="AlphaFoldDB" id="J0LCC8"/>
<dbReference type="InParanoid" id="J0LCC8"/>
<dbReference type="KEGG" id="adl:AURDEDRAFT_176792"/>
<evidence type="ECO:0000256" key="2">
    <source>
        <dbReference type="ARBA" id="ARBA00023172"/>
    </source>
</evidence>
<gene>
    <name evidence="3" type="ORF">AURDEDRAFT_176792</name>
</gene>
<dbReference type="GO" id="GO:0015074">
    <property type="term" value="P:DNA integration"/>
    <property type="evidence" value="ECO:0007669"/>
    <property type="project" value="InterPro"/>
</dbReference>
<dbReference type="Proteomes" id="UP000006514">
    <property type="component" value="Unassembled WGS sequence"/>
</dbReference>
<keyword evidence="4" id="KW-1185">Reference proteome</keyword>
<sequence length="335" mass="37982">MLSRRTWQHTLHIHDSALAATTRDNYRRALTRYKEWADAERVPKHMQLPIREQVVCAFAASFAGVYSAGAARSAIAGLKYYHEKKGWRWPSSARLSRILAAVRLHAPATSQRAPRPPVTLAMLDEALLHLDLNRGFDLCVATTMLVVFWGQMRLGEALPTTRAYDFSSMPAVKHAKLRADAGGDLSQETTAIWLPRTKTARTGDWVWLARHHNDPSYALHRHFRANRLAPNDPLFAYRHDRTDEVTPLTKRAFMARLNEIWVAAGMQRVSGHCFRIGSTTALLRAGVAPEVVKMAGRWRSDAFLRYWRSIDAIISQHADLCEVTWKGHDSEVPPF</sequence>
<dbReference type="Gene3D" id="1.10.443.10">
    <property type="entry name" value="Intergrase catalytic core"/>
    <property type="match status" value="1"/>
</dbReference>
<evidence type="ECO:0000313" key="4">
    <source>
        <dbReference type="Proteomes" id="UP000006514"/>
    </source>
</evidence>
<dbReference type="EMBL" id="JH687991">
    <property type="protein sequence ID" value="EJD34154.1"/>
    <property type="molecule type" value="Genomic_DNA"/>
</dbReference>
<keyword evidence="2" id="KW-0233">DNA recombination</keyword>
<name>J0LCC8_AURST</name>
<accession>J0LCC8</accession>
<dbReference type="InterPro" id="IPR011010">
    <property type="entry name" value="DNA_brk_join_enz"/>
</dbReference>
<dbReference type="eggNOG" id="ENOG502SDY1">
    <property type="taxonomic scope" value="Eukaryota"/>
</dbReference>
<protein>
    <recommendedName>
        <fullName evidence="5">DNA breaking-rejoining enzyme</fullName>
    </recommendedName>
</protein>
<dbReference type="OMA" id="ACCAQIW"/>
<dbReference type="InterPro" id="IPR052925">
    <property type="entry name" value="Phage_Integrase-like_Recomb"/>
</dbReference>
<reference evidence="4" key="1">
    <citation type="journal article" date="2012" name="Science">
        <title>The Paleozoic origin of enzymatic lignin decomposition reconstructed from 31 fungal genomes.</title>
        <authorList>
            <person name="Floudas D."/>
            <person name="Binder M."/>
            <person name="Riley R."/>
            <person name="Barry K."/>
            <person name="Blanchette R.A."/>
            <person name="Henrissat B."/>
            <person name="Martinez A.T."/>
            <person name="Otillar R."/>
            <person name="Spatafora J.W."/>
            <person name="Yadav J.S."/>
            <person name="Aerts A."/>
            <person name="Benoit I."/>
            <person name="Boyd A."/>
            <person name="Carlson A."/>
            <person name="Copeland A."/>
            <person name="Coutinho P.M."/>
            <person name="de Vries R.P."/>
            <person name="Ferreira P."/>
            <person name="Findley K."/>
            <person name="Foster B."/>
            <person name="Gaskell J."/>
            <person name="Glotzer D."/>
            <person name="Gorecki P."/>
            <person name="Heitman J."/>
            <person name="Hesse C."/>
            <person name="Hori C."/>
            <person name="Igarashi K."/>
            <person name="Jurgens J.A."/>
            <person name="Kallen N."/>
            <person name="Kersten P."/>
            <person name="Kohler A."/>
            <person name="Kuees U."/>
            <person name="Kumar T.K.A."/>
            <person name="Kuo A."/>
            <person name="LaButti K."/>
            <person name="Larrondo L.F."/>
            <person name="Lindquist E."/>
            <person name="Ling A."/>
            <person name="Lombard V."/>
            <person name="Lucas S."/>
            <person name="Lundell T."/>
            <person name="Martin R."/>
            <person name="McLaughlin D.J."/>
            <person name="Morgenstern I."/>
            <person name="Morin E."/>
            <person name="Murat C."/>
            <person name="Nagy L.G."/>
            <person name="Nolan M."/>
            <person name="Ohm R.A."/>
            <person name="Patyshakuliyeva A."/>
            <person name="Rokas A."/>
            <person name="Ruiz-Duenas F.J."/>
            <person name="Sabat G."/>
            <person name="Salamov A."/>
            <person name="Samejima M."/>
            <person name="Schmutz J."/>
            <person name="Slot J.C."/>
            <person name="St John F."/>
            <person name="Stenlid J."/>
            <person name="Sun H."/>
            <person name="Sun S."/>
            <person name="Syed K."/>
            <person name="Tsang A."/>
            <person name="Wiebenga A."/>
            <person name="Young D."/>
            <person name="Pisabarro A."/>
            <person name="Eastwood D.C."/>
            <person name="Martin F."/>
            <person name="Cullen D."/>
            <person name="Grigoriev I.V."/>
            <person name="Hibbett D.S."/>
        </authorList>
    </citation>
    <scope>NUCLEOTIDE SEQUENCE [LARGE SCALE GENOMIC DNA]</scope>
    <source>
        <strain evidence="4">TFB10046</strain>
    </source>
</reference>
<dbReference type="SUPFAM" id="SSF47823">
    <property type="entry name" value="lambda integrase-like, N-terminal domain"/>
    <property type="match status" value="1"/>
</dbReference>
<dbReference type="InterPro" id="IPR010998">
    <property type="entry name" value="Integrase_recombinase_N"/>
</dbReference>
<dbReference type="PANTHER" id="PTHR34605">
    <property type="entry name" value="PHAGE_INTEGRASE DOMAIN-CONTAINING PROTEIN"/>
    <property type="match status" value="1"/>
</dbReference>
<dbReference type="SUPFAM" id="SSF56349">
    <property type="entry name" value="DNA breaking-rejoining enzymes"/>
    <property type="match status" value="1"/>
</dbReference>
<dbReference type="Gene3D" id="1.10.150.130">
    <property type="match status" value="1"/>
</dbReference>
<dbReference type="GO" id="GO:0003677">
    <property type="term" value="F:DNA binding"/>
    <property type="evidence" value="ECO:0007669"/>
    <property type="project" value="UniProtKB-KW"/>
</dbReference>